<keyword evidence="3" id="KW-1185">Reference proteome</keyword>
<proteinExistence type="predicted"/>
<protein>
    <submittedName>
        <fullName evidence="2">Uncharacterized protein</fullName>
    </submittedName>
</protein>
<dbReference type="STRING" id="1095629.A0A0C9WQR3"/>
<reference evidence="2 3" key="1">
    <citation type="submission" date="2014-04" db="EMBL/GenBank/DDBJ databases">
        <authorList>
            <consortium name="DOE Joint Genome Institute"/>
            <person name="Kuo A."/>
            <person name="Kohler A."/>
            <person name="Nagy L.G."/>
            <person name="Floudas D."/>
            <person name="Copeland A."/>
            <person name="Barry K.W."/>
            <person name="Cichocki N."/>
            <person name="Veneault-Fourrey C."/>
            <person name="LaButti K."/>
            <person name="Lindquist E.A."/>
            <person name="Lipzen A."/>
            <person name="Lundell T."/>
            <person name="Morin E."/>
            <person name="Murat C."/>
            <person name="Sun H."/>
            <person name="Tunlid A."/>
            <person name="Henrissat B."/>
            <person name="Grigoriev I.V."/>
            <person name="Hibbett D.S."/>
            <person name="Martin F."/>
            <person name="Nordberg H.P."/>
            <person name="Cantor M.N."/>
            <person name="Hua S.X."/>
        </authorList>
    </citation>
    <scope>NUCLEOTIDE SEQUENCE [LARGE SCALE GENOMIC DNA]</scope>
    <source>
        <strain evidence="2 3">LaAM-08-1</strain>
    </source>
</reference>
<accession>A0A0C9WQR3</accession>
<feature type="transmembrane region" description="Helical" evidence="1">
    <location>
        <begin position="234"/>
        <end position="251"/>
    </location>
</feature>
<evidence type="ECO:0000313" key="3">
    <source>
        <dbReference type="Proteomes" id="UP000054477"/>
    </source>
</evidence>
<keyword evidence="1" id="KW-1133">Transmembrane helix</keyword>
<dbReference type="AlphaFoldDB" id="A0A0C9WQR3"/>
<name>A0A0C9WQR3_9AGAR</name>
<dbReference type="EMBL" id="KN839291">
    <property type="protein sequence ID" value="KIJ90093.1"/>
    <property type="molecule type" value="Genomic_DNA"/>
</dbReference>
<keyword evidence="1" id="KW-0812">Transmembrane</keyword>
<feature type="transmembrane region" description="Helical" evidence="1">
    <location>
        <begin position="161"/>
        <end position="187"/>
    </location>
</feature>
<evidence type="ECO:0000313" key="2">
    <source>
        <dbReference type="EMBL" id="KIJ90093.1"/>
    </source>
</evidence>
<evidence type="ECO:0000256" key="1">
    <source>
        <dbReference type="SAM" id="Phobius"/>
    </source>
</evidence>
<feature type="transmembrane region" description="Helical" evidence="1">
    <location>
        <begin position="119"/>
        <end position="141"/>
    </location>
</feature>
<dbReference type="Proteomes" id="UP000054477">
    <property type="component" value="Unassembled WGS sequence"/>
</dbReference>
<dbReference type="HOGENOM" id="CLU_727745_0_0_1"/>
<gene>
    <name evidence="2" type="ORF">K443DRAFT_576054</name>
</gene>
<reference evidence="3" key="2">
    <citation type="submission" date="2015-01" db="EMBL/GenBank/DDBJ databases">
        <title>Evolutionary Origins and Diversification of the Mycorrhizal Mutualists.</title>
        <authorList>
            <consortium name="DOE Joint Genome Institute"/>
            <consortium name="Mycorrhizal Genomics Consortium"/>
            <person name="Kohler A."/>
            <person name="Kuo A."/>
            <person name="Nagy L.G."/>
            <person name="Floudas D."/>
            <person name="Copeland A."/>
            <person name="Barry K.W."/>
            <person name="Cichocki N."/>
            <person name="Veneault-Fourrey C."/>
            <person name="LaButti K."/>
            <person name="Lindquist E.A."/>
            <person name="Lipzen A."/>
            <person name="Lundell T."/>
            <person name="Morin E."/>
            <person name="Murat C."/>
            <person name="Riley R."/>
            <person name="Ohm R."/>
            <person name="Sun H."/>
            <person name="Tunlid A."/>
            <person name="Henrissat B."/>
            <person name="Grigoriev I.V."/>
            <person name="Hibbett D.S."/>
            <person name="Martin F."/>
        </authorList>
    </citation>
    <scope>NUCLEOTIDE SEQUENCE [LARGE SCALE GENOMIC DNA]</scope>
    <source>
        <strain evidence="3">LaAM-08-1</strain>
    </source>
</reference>
<sequence length="380" mass="42711">MIIAKDGGYVYHPSHPRLVMYDEHINDGEQVPDEWMHKVSVRPTTSLKEYFSQSMRNNPERNVEDIHPMQYELEPLYSPSSTLATDRPWSPKTPISNYPSDGTVEGEARAISRPSIRNILSFIGIVVMLVWPWIFFGVVWAKGGLQMNNNLAKVVKNHPQVTTYFVTFICSIIITLIIGELFSIAIIRFAQELVTYRKPTRPFHLTVLLAFRHQTWPWGKSVKDAKYLMTKDRWWPAVSVIICALIFPHLISSTTTLLTPTSFNRTAILTGTELDISSTDAECLSWFGNALNNPDCGWQVHKNLTYTQCLGGSQVVNFLEAGRGKIIESLTNDTEILTFDQLGAKSGLHFQGSVQGILPIGPNGVSAFDTLAPSLSQNRR</sequence>
<keyword evidence="1" id="KW-0472">Membrane</keyword>
<organism evidence="2 3">
    <name type="scientific">Laccaria amethystina LaAM-08-1</name>
    <dbReference type="NCBI Taxonomy" id="1095629"/>
    <lineage>
        <taxon>Eukaryota</taxon>
        <taxon>Fungi</taxon>
        <taxon>Dikarya</taxon>
        <taxon>Basidiomycota</taxon>
        <taxon>Agaricomycotina</taxon>
        <taxon>Agaricomycetes</taxon>
        <taxon>Agaricomycetidae</taxon>
        <taxon>Agaricales</taxon>
        <taxon>Agaricineae</taxon>
        <taxon>Hydnangiaceae</taxon>
        <taxon>Laccaria</taxon>
    </lineage>
</organism>
<dbReference type="OrthoDB" id="2991366at2759"/>